<feature type="non-terminal residue" evidence="1">
    <location>
        <position position="94"/>
    </location>
</feature>
<organism evidence="1 2">
    <name type="scientific">Scytalidium lignicola</name>
    <name type="common">Hyphomycete</name>
    <dbReference type="NCBI Taxonomy" id="5539"/>
    <lineage>
        <taxon>Eukaryota</taxon>
        <taxon>Fungi</taxon>
        <taxon>Dikarya</taxon>
        <taxon>Ascomycota</taxon>
        <taxon>Pezizomycotina</taxon>
        <taxon>Leotiomycetes</taxon>
        <taxon>Leotiomycetes incertae sedis</taxon>
        <taxon>Scytalidium</taxon>
    </lineage>
</organism>
<protein>
    <submittedName>
        <fullName evidence="1">Uncharacterized protein</fullName>
    </submittedName>
</protein>
<feature type="non-terminal residue" evidence="1">
    <location>
        <position position="1"/>
    </location>
</feature>
<proteinExistence type="predicted"/>
<dbReference type="EMBL" id="NCSJ02000051">
    <property type="protein sequence ID" value="RFU32586.1"/>
    <property type="molecule type" value="Genomic_DNA"/>
</dbReference>
<comment type="caution">
    <text evidence="1">The sequence shown here is derived from an EMBL/GenBank/DDBJ whole genome shotgun (WGS) entry which is preliminary data.</text>
</comment>
<evidence type="ECO:0000313" key="1">
    <source>
        <dbReference type="EMBL" id="RFU32586.1"/>
    </source>
</evidence>
<evidence type="ECO:0000313" key="2">
    <source>
        <dbReference type="Proteomes" id="UP000258309"/>
    </source>
</evidence>
<dbReference type="AlphaFoldDB" id="A0A3E2HGM7"/>
<gene>
    <name evidence="1" type="ORF">B7463_g3751</name>
</gene>
<sequence length="94" mass="9748">MPSTKPIARLLQLLKSLRTLPRAVPVLFLYVGKLGGSQPVTFPFPLSSPALSIIVAERSLAQEKQGTGTARAVDSGPCGLLGGYQDMAAAAGIN</sequence>
<name>A0A3E2HGM7_SCYLI</name>
<keyword evidence="2" id="KW-1185">Reference proteome</keyword>
<reference evidence="1 2" key="1">
    <citation type="submission" date="2018-05" db="EMBL/GenBank/DDBJ databases">
        <title>Draft genome sequence of Scytalidium lignicola DSM 105466, a ubiquitous saprotrophic fungus.</title>
        <authorList>
            <person name="Buettner E."/>
            <person name="Gebauer A.M."/>
            <person name="Hofrichter M."/>
            <person name="Liers C."/>
            <person name="Kellner H."/>
        </authorList>
    </citation>
    <scope>NUCLEOTIDE SEQUENCE [LARGE SCALE GENOMIC DNA]</scope>
    <source>
        <strain evidence="1 2">DSM 105466</strain>
    </source>
</reference>
<dbReference type="Proteomes" id="UP000258309">
    <property type="component" value="Unassembled WGS sequence"/>
</dbReference>
<accession>A0A3E2HGM7</accession>